<evidence type="ECO:0000256" key="4">
    <source>
        <dbReference type="ARBA" id="ARBA00023136"/>
    </source>
</evidence>
<evidence type="ECO:0000256" key="5">
    <source>
        <dbReference type="SAM" id="Coils"/>
    </source>
</evidence>
<name>A0A9X0D0P7_9CNID</name>
<comment type="subcellular location">
    <subcellularLocation>
        <location evidence="1">Membrane</location>
        <topology evidence="1">Multi-pass membrane protein</topology>
    </subcellularLocation>
</comment>
<evidence type="ECO:0000256" key="1">
    <source>
        <dbReference type="ARBA" id="ARBA00004141"/>
    </source>
</evidence>
<evidence type="ECO:0000256" key="3">
    <source>
        <dbReference type="ARBA" id="ARBA00022989"/>
    </source>
</evidence>
<dbReference type="Proteomes" id="UP001163046">
    <property type="component" value="Unassembled WGS sequence"/>
</dbReference>
<dbReference type="OrthoDB" id="5958570at2759"/>
<feature type="transmembrane region" description="Helical" evidence="7">
    <location>
        <begin position="44"/>
        <end position="64"/>
    </location>
</feature>
<protein>
    <recommendedName>
        <fullName evidence="8">Major facilitator superfamily (MFS) profile domain-containing protein</fullName>
    </recommendedName>
</protein>
<dbReference type="Pfam" id="PF00083">
    <property type="entry name" value="Sugar_tr"/>
    <property type="match status" value="1"/>
</dbReference>
<dbReference type="CDD" id="cd17317">
    <property type="entry name" value="MFS_SLC22"/>
    <property type="match status" value="1"/>
</dbReference>
<dbReference type="GO" id="GO:0016020">
    <property type="term" value="C:membrane"/>
    <property type="evidence" value="ECO:0007669"/>
    <property type="project" value="UniProtKB-SubCell"/>
</dbReference>
<feature type="transmembrane region" description="Helical" evidence="7">
    <location>
        <begin position="184"/>
        <end position="205"/>
    </location>
</feature>
<dbReference type="EMBL" id="MU826353">
    <property type="protein sequence ID" value="KAJ7380519.1"/>
    <property type="molecule type" value="Genomic_DNA"/>
</dbReference>
<keyword evidence="4 7" id="KW-0472">Membrane</keyword>
<evidence type="ECO:0000256" key="7">
    <source>
        <dbReference type="SAM" id="Phobius"/>
    </source>
</evidence>
<sequence length="387" mass="42905">MFGVLIFGILSDKYGRRKPWLFAYIVGGVIALMSGFVGSYEEYIALRFAMGLLNGGGGLITYVLSTESIGRSYRGLAGTWQQAFYAVGYVLLDFEAYFIRDWRTLTIVSILPSFIVLLVFKSIPESPRWLASQGRITEAENILRKIEKENGSHKNEVIFLKTETNRDTKTSQYGIIDLFTHKSVCVITVIMMLIWCVNSMVYYGLALNVKNLGGSVYINFALASLIELPSFVVTQFLLSRLGRRRSLFCFLLGASVSCFLCMLLQLQGRGRNVTAISITALIGRFCISASFAVIYVYSSELYPTVVRNAGMGISSLSARIGGIVAPFIVLLGEHRTSLPMFVFACTALFAAMAGLKLRETQGKPMPETFEELEDSSHSRRSKSNGDP</sequence>
<dbReference type="GO" id="GO:0022857">
    <property type="term" value="F:transmembrane transporter activity"/>
    <property type="evidence" value="ECO:0007669"/>
    <property type="project" value="InterPro"/>
</dbReference>
<gene>
    <name evidence="9" type="ORF">OS493_008984</name>
</gene>
<evidence type="ECO:0000313" key="10">
    <source>
        <dbReference type="Proteomes" id="UP001163046"/>
    </source>
</evidence>
<dbReference type="AlphaFoldDB" id="A0A9X0D0P7"/>
<dbReference type="InterPro" id="IPR020846">
    <property type="entry name" value="MFS_dom"/>
</dbReference>
<organism evidence="9 10">
    <name type="scientific">Desmophyllum pertusum</name>
    <dbReference type="NCBI Taxonomy" id="174260"/>
    <lineage>
        <taxon>Eukaryota</taxon>
        <taxon>Metazoa</taxon>
        <taxon>Cnidaria</taxon>
        <taxon>Anthozoa</taxon>
        <taxon>Hexacorallia</taxon>
        <taxon>Scleractinia</taxon>
        <taxon>Caryophylliina</taxon>
        <taxon>Caryophylliidae</taxon>
        <taxon>Desmophyllum</taxon>
    </lineage>
</organism>
<evidence type="ECO:0000256" key="2">
    <source>
        <dbReference type="ARBA" id="ARBA00022692"/>
    </source>
</evidence>
<feature type="compositionally biased region" description="Basic residues" evidence="6">
    <location>
        <begin position="378"/>
        <end position="387"/>
    </location>
</feature>
<keyword evidence="2 7" id="KW-0812">Transmembrane</keyword>
<dbReference type="InterPro" id="IPR036259">
    <property type="entry name" value="MFS_trans_sf"/>
</dbReference>
<reference evidence="9" key="1">
    <citation type="submission" date="2023-01" db="EMBL/GenBank/DDBJ databases">
        <title>Genome assembly of the deep-sea coral Lophelia pertusa.</title>
        <authorList>
            <person name="Herrera S."/>
            <person name="Cordes E."/>
        </authorList>
    </citation>
    <scope>NUCLEOTIDE SEQUENCE</scope>
    <source>
        <strain evidence="9">USNM1676648</strain>
        <tissue evidence="9">Polyp</tissue>
    </source>
</reference>
<evidence type="ECO:0000259" key="8">
    <source>
        <dbReference type="PROSITE" id="PS50850"/>
    </source>
</evidence>
<dbReference type="PROSITE" id="PS50850">
    <property type="entry name" value="MFS"/>
    <property type="match status" value="1"/>
</dbReference>
<dbReference type="PANTHER" id="PTHR24064">
    <property type="entry name" value="SOLUTE CARRIER FAMILY 22 MEMBER"/>
    <property type="match status" value="1"/>
</dbReference>
<proteinExistence type="predicted"/>
<evidence type="ECO:0000256" key="6">
    <source>
        <dbReference type="SAM" id="MobiDB-lite"/>
    </source>
</evidence>
<feature type="transmembrane region" description="Helical" evidence="7">
    <location>
        <begin position="247"/>
        <end position="267"/>
    </location>
</feature>
<dbReference type="SUPFAM" id="SSF103473">
    <property type="entry name" value="MFS general substrate transporter"/>
    <property type="match status" value="1"/>
</dbReference>
<feature type="transmembrane region" description="Helical" evidence="7">
    <location>
        <begin position="309"/>
        <end position="331"/>
    </location>
</feature>
<feature type="region of interest" description="Disordered" evidence="6">
    <location>
        <begin position="362"/>
        <end position="387"/>
    </location>
</feature>
<feature type="coiled-coil region" evidence="5">
    <location>
        <begin position="136"/>
        <end position="163"/>
    </location>
</feature>
<keyword evidence="3 7" id="KW-1133">Transmembrane helix</keyword>
<feature type="transmembrane region" description="Helical" evidence="7">
    <location>
        <begin position="217"/>
        <end position="238"/>
    </location>
</feature>
<dbReference type="InterPro" id="IPR005828">
    <property type="entry name" value="MFS_sugar_transport-like"/>
</dbReference>
<dbReference type="Gene3D" id="1.20.1250.20">
    <property type="entry name" value="MFS general substrate transporter like domains"/>
    <property type="match status" value="1"/>
</dbReference>
<keyword evidence="5" id="KW-0175">Coiled coil</keyword>
<keyword evidence="10" id="KW-1185">Reference proteome</keyword>
<feature type="domain" description="Major facilitator superfamily (MFS) profile" evidence="8">
    <location>
        <begin position="1"/>
        <end position="362"/>
    </location>
</feature>
<feature type="transmembrane region" description="Helical" evidence="7">
    <location>
        <begin position="273"/>
        <end position="297"/>
    </location>
</feature>
<comment type="caution">
    <text evidence="9">The sequence shown here is derived from an EMBL/GenBank/DDBJ whole genome shotgun (WGS) entry which is preliminary data.</text>
</comment>
<feature type="transmembrane region" description="Helical" evidence="7">
    <location>
        <begin position="337"/>
        <end position="355"/>
    </location>
</feature>
<feature type="transmembrane region" description="Helical" evidence="7">
    <location>
        <begin position="21"/>
        <end position="38"/>
    </location>
</feature>
<evidence type="ECO:0000313" key="9">
    <source>
        <dbReference type="EMBL" id="KAJ7380519.1"/>
    </source>
</evidence>
<accession>A0A9X0D0P7</accession>